<dbReference type="SMART" id="SM00954">
    <property type="entry name" value="RelA_SpoT"/>
    <property type="match status" value="1"/>
</dbReference>
<dbReference type="Gene3D" id="3.30.460.10">
    <property type="entry name" value="Beta Polymerase, domain 2"/>
    <property type="match status" value="1"/>
</dbReference>
<dbReference type="STRING" id="1630135.DAD186_16660"/>
<dbReference type="InterPro" id="IPR007685">
    <property type="entry name" value="RelA_SpoT"/>
</dbReference>
<proteinExistence type="predicted"/>
<gene>
    <name evidence="2" type="ORF">DAD186_16660</name>
</gene>
<dbReference type="InterPro" id="IPR043519">
    <property type="entry name" value="NT_sf"/>
</dbReference>
<dbReference type="Gene3D" id="1.10.287.860">
    <property type="entry name" value="Nucleotidyltransferase"/>
    <property type="match status" value="1"/>
</dbReference>
<dbReference type="CDD" id="cd05399">
    <property type="entry name" value="NT_Rel-Spo_like"/>
    <property type="match status" value="1"/>
</dbReference>
<dbReference type="Pfam" id="PF04607">
    <property type="entry name" value="RelA_SpoT"/>
    <property type="match status" value="1"/>
</dbReference>
<dbReference type="GO" id="GO:0015969">
    <property type="term" value="P:guanosine tetraphosphate metabolic process"/>
    <property type="evidence" value="ECO:0007669"/>
    <property type="project" value="InterPro"/>
</dbReference>
<evidence type="ECO:0000313" key="2">
    <source>
        <dbReference type="EMBL" id="ANP28216.1"/>
    </source>
</evidence>
<protein>
    <recommendedName>
        <fullName evidence="1">RelA/SpoT domain-containing protein</fullName>
    </recommendedName>
</protein>
<dbReference type="KEGG" id="dva:DAD186_16660"/>
<dbReference type="InterPro" id="IPR052366">
    <property type="entry name" value="GTP_Pyrophosphokinase"/>
</dbReference>
<dbReference type="RefSeq" id="WP_065248242.1">
    <property type="nucleotide sequence ID" value="NZ_CP012117.1"/>
</dbReference>
<organism evidence="2 3">
    <name type="scientific">Dermabacter vaginalis</name>
    <dbReference type="NCBI Taxonomy" id="1630135"/>
    <lineage>
        <taxon>Bacteria</taxon>
        <taxon>Bacillati</taxon>
        <taxon>Actinomycetota</taxon>
        <taxon>Actinomycetes</taxon>
        <taxon>Micrococcales</taxon>
        <taxon>Dermabacteraceae</taxon>
        <taxon>Dermabacter</taxon>
    </lineage>
</organism>
<reference evidence="2 3" key="1">
    <citation type="submission" date="2015-06" db="EMBL/GenBank/DDBJ databases">
        <title>Investigation of pathophysiology for high-risk pregnancy and development of treatment modality based on it.</title>
        <authorList>
            <person name="Kim B.-C."/>
            <person name="Lim S."/>
        </authorList>
    </citation>
    <scope>NUCLEOTIDE SEQUENCE [LARGE SCALE GENOMIC DNA]</scope>
    <source>
        <strain evidence="2 3">AD1-86</strain>
    </source>
</reference>
<dbReference type="PANTHER" id="PTHR47837:SF2">
    <property type="entry name" value="GTP PYROPHOSPHOKINASE YWAC"/>
    <property type="match status" value="1"/>
</dbReference>
<dbReference type="SUPFAM" id="SSF81301">
    <property type="entry name" value="Nucleotidyltransferase"/>
    <property type="match status" value="1"/>
</dbReference>
<sequence>MSEPLTLSGIAPSPSIAYLRALIGEGETLREEIEGDADRLMQIVREKLEGFLMPYEFGLKEILTKIEILSGEWDVTTPHNPIEHVKTRVKSMDSLLGKLVRTGCPPDLEEIRHRIRDIGGARITCSYVQDCYLVAHALASQPDITLLEEKDYIANVKPSGYRSLHLILEVPVFLSTRTIDVPIEVQIRTIAMDFWASAEHELKYKYKGELPAEMRAKLVQIAATAASLDEQMGIVREQIEGPSLPTRDNA</sequence>
<name>A0A1B0ZJT8_9MICO</name>
<dbReference type="AlphaFoldDB" id="A0A1B0ZJT8"/>
<feature type="domain" description="RelA/SpoT" evidence="1">
    <location>
        <begin position="87"/>
        <end position="210"/>
    </location>
</feature>
<dbReference type="Proteomes" id="UP000092596">
    <property type="component" value="Chromosome"/>
</dbReference>
<dbReference type="PANTHER" id="PTHR47837">
    <property type="entry name" value="GTP PYROPHOSPHOKINASE YJBM"/>
    <property type="match status" value="1"/>
</dbReference>
<dbReference type="PATRIC" id="fig|1630135.4.peg.1666"/>
<evidence type="ECO:0000259" key="1">
    <source>
        <dbReference type="SMART" id="SM00954"/>
    </source>
</evidence>
<accession>A0A1B0ZJT8</accession>
<evidence type="ECO:0000313" key="3">
    <source>
        <dbReference type="Proteomes" id="UP000092596"/>
    </source>
</evidence>
<dbReference type="EMBL" id="CP012117">
    <property type="protein sequence ID" value="ANP28216.1"/>
    <property type="molecule type" value="Genomic_DNA"/>
</dbReference>